<name>A0A6G1EH53_9ORYZ</name>
<reference evidence="1 2" key="1">
    <citation type="submission" date="2019-11" db="EMBL/GenBank/DDBJ databases">
        <title>Whole genome sequence of Oryza granulata.</title>
        <authorList>
            <person name="Li W."/>
        </authorList>
    </citation>
    <scope>NUCLEOTIDE SEQUENCE [LARGE SCALE GENOMIC DNA]</scope>
    <source>
        <strain evidence="2">cv. Menghai</strain>
        <tissue evidence="1">Leaf</tissue>
    </source>
</reference>
<evidence type="ECO:0000313" key="1">
    <source>
        <dbReference type="EMBL" id="KAF0923732.1"/>
    </source>
</evidence>
<sequence length="95" mass="10356">MEARVVVAVPVDNPLRPKSKTQTPPARRLLLLESLAGGSRRIRIRDDGHALRRLLVHPQAPLDRTAAEPVGDEPMVAAAAAFPLLFILTPLCHAR</sequence>
<organism evidence="1 2">
    <name type="scientific">Oryza meyeriana var. granulata</name>
    <dbReference type="NCBI Taxonomy" id="110450"/>
    <lineage>
        <taxon>Eukaryota</taxon>
        <taxon>Viridiplantae</taxon>
        <taxon>Streptophyta</taxon>
        <taxon>Embryophyta</taxon>
        <taxon>Tracheophyta</taxon>
        <taxon>Spermatophyta</taxon>
        <taxon>Magnoliopsida</taxon>
        <taxon>Liliopsida</taxon>
        <taxon>Poales</taxon>
        <taxon>Poaceae</taxon>
        <taxon>BOP clade</taxon>
        <taxon>Oryzoideae</taxon>
        <taxon>Oryzeae</taxon>
        <taxon>Oryzinae</taxon>
        <taxon>Oryza</taxon>
        <taxon>Oryza meyeriana</taxon>
    </lineage>
</organism>
<comment type="caution">
    <text evidence="1">The sequence shown here is derived from an EMBL/GenBank/DDBJ whole genome shotgun (WGS) entry which is preliminary data.</text>
</comment>
<dbReference type="Proteomes" id="UP000479710">
    <property type="component" value="Unassembled WGS sequence"/>
</dbReference>
<proteinExistence type="predicted"/>
<accession>A0A6G1EH53</accession>
<evidence type="ECO:0000313" key="2">
    <source>
        <dbReference type="Proteomes" id="UP000479710"/>
    </source>
</evidence>
<keyword evidence="2" id="KW-1185">Reference proteome</keyword>
<protein>
    <submittedName>
        <fullName evidence="1">Uncharacterized protein</fullName>
    </submittedName>
</protein>
<dbReference type="AlphaFoldDB" id="A0A6G1EH53"/>
<dbReference type="EMBL" id="SPHZ02000003">
    <property type="protein sequence ID" value="KAF0923732.1"/>
    <property type="molecule type" value="Genomic_DNA"/>
</dbReference>
<gene>
    <name evidence="1" type="ORF">E2562_006700</name>
</gene>
<feature type="non-terminal residue" evidence="1">
    <location>
        <position position="95"/>
    </location>
</feature>